<protein>
    <submittedName>
        <fullName evidence="1">Uncharacterized protein</fullName>
    </submittedName>
</protein>
<evidence type="ECO:0000313" key="2">
    <source>
        <dbReference type="Proteomes" id="UP001488838"/>
    </source>
</evidence>
<proteinExistence type="predicted"/>
<organism evidence="1 2">
    <name type="scientific">Myodes glareolus</name>
    <name type="common">Bank vole</name>
    <name type="synonym">Clethrionomys glareolus</name>
    <dbReference type="NCBI Taxonomy" id="447135"/>
    <lineage>
        <taxon>Eukaryota</taxon>
        <taxon>Metazoa</taxon>
        <taxon>Chordata</taxon>
        <taxon>Craniata</taxon>
        <taxon>Vertebrata</taxon>
        <taxon>Euteleostomi</taxon>
        <taxon>Mammalia</taxon>
        <taxon>Eutheria</taxon>
        <taxon>Euarchontoglires</taxon>
        <taxon>Glires</taxon>
        <taxon>Rodentia</taxon>
        <taxon>Myomorpha</taxon>
        <taxon>Muroidea</taxon>
        <taxon>Cricetidae</taxon>
        <taxon>Arvicolinae</taxon>
        <taxon>Myodes</taxon>
    </lineage>
</organism>
<sequence length="71" mass="8034">MLITSTITTPSFSHTSWGQSLRGPSGLHYPYHIWVLGTIPENAKFKFTSDLSHRKVLKVLEHSNLSPQGHY</sequence>
<dbReference type="Proteomes" id="UP001488838">
    <property type="component" value="Unassembled WGS sequence"/>
</dbReference>
<name>A0AAW0H2I6_MYOGA</name>
<reference evidence="1 2" key="1">
    <citation type="journal article" date="2023" name="bioRxiv">
        <title>Conserved and derived expression patterns and positive selection on dental genes reveal complex evolutionary context of ever-growing rodent molars.</title>
        <authorList>
            <person name="Calamari Z.T."/>
            <person name="Song A."/>
            <person name="Cohen E."/>
            <person name="Akter M."/>
            <person name="Roy R.D."/>
            <person name="Hallikas O."/>
            <person name="Christensen M.M."/>
            <person name="Li P."/>
            <person name="Marangoni P."/>
            <person name="Jernvall J."/>
            <person name="Klein O.D."/>
        </authorList>
    </citation>
    <scope>NUCLEOTIDE SEQUENCE [LARGE SCALE GENOMIC DNA]</scope>
    <source>
        <strain evidence="1">V071</strain>
    </source>
</reference>
<gene>
    <name evidence="1" type="ORF">U0070_003685</name>
</gene>
<dbReference type="AlphaFoldDB" id="A0AAW0H2I6"/>
<keyword evidence="2" id="KW-1185">Reference proteome</keyword>
<accession>A0AAW0H2I6</accession>
<evidence type="ECO:0000313" key="1">
    <source>
        <dbReference type="EMBL" id="KAK7796781.1"/>
    </source>
</evidence>
<comment type="caution">
    <text evidence="1">The sequence shown here is derived from an EMBL/GenBank/DDBJ whole genome shotgun (WGS) entry which is preliminary data.</text>
</comment>
<dbReference type="EMBL" id="JBBHLL010001014">
    <property type="protein sequence ID" value="KAK7796781.1"/>
    <property type="molecule type" value="Genomic_DNA"/>
</dbReference>